<proteinExistence type="predicted"/>
<dbReference type="AlphaFoldDB" id="A0AAD5RS75"/>
<evidence type="ECO:0000313" key="1">
    <source>
        <dbReference type="EMBL" id="KAJ2901988.1"/>
    </source>
</evidence>
<dbReference type="EMBL" id="JAKWBI020000128">
    <property type="protein sequence ID" value="KAJ2901988.1"/>
    <property type="molecule type" value="Genomic_DNA"/>
</dbReference>
<keyword evidence="2" id="KW-1185">Reference proteome</keyword>
<accession>A0AAD5RS75</accession>
<dbReference type="Proteomes" id="UP001201980">
    <property type="component" value="Unassembled WGS sequence"/>
</dbReference>
<sequence>MIETVKELLSSGNGSIMVDEPAVISTQAHSAGLYGHNGSGCLCDLGAEKDCAAGVYFIVHLWECRGMLWRCPMAFQESAEHGQVREGCLQKELAANESEILTGRADEAADRPAGITAAKLTQCLKPQTTTQ</sequence>
<protein>
    <submittedName>
        <fullName evidence="1">Uncharacterized protein</fullName>
    </submittedName>
</protein>
<evidence type="ECO:0000313" key="2">
    <source>
        <dbReference type="Proteomes" id="UP001201980"/>
    </source>
</evidence>
<reference evidence="1" key="1">
    <citation type="submission" date="2022-07" db="EMBL/GenBank/DDBJ databases">
        <title>Draft genome sequence of Zalerion maritima ATCC 34329, a (micro)plastics degrading marine fungus.</title>
        <authorList>
            <person name="Paco A."/>
            <person name="Goncalves M.F.M."/>
            <person name="Rocha-Santos T.A.P."/>
            <person name="Alves A."/>
        </authorList>
    </citation>
    <scope>NUCLEOTIDE SEQUENCE</scope>
    <source>
        <strain evidence="1">ATCC 34329</strain>
    </source>
</reference>
<gene>
    <name evidence="1" type="ORF">MKZ38_001129</name>
</gene>
<comment type="caution">
    <text evidence="1">The sequence shown here is derived from an EMBL/GenBank/DDBJ whole genome shotgun (WGS) entry which is preliminary data.</text>
</comment>
<organism evidence="1 2">
    <name type="scientific">Zalerion maritima</name>
    <dbReference type="NCBI Taxonomy" id="339359"/>
    <lineage>
        <taxon>Eukaryota</taxon>
        <taxon>Fungi</taxon>
        <taxon>Dikarya</taxon>
        <taxon>Ascomycota</taxon>
        <taxon>Pezizomycotina</taxon>
        <taxon>Sordariomycetes</taxon>
        <taxon>Lulworthiomycetidae</taxon>
        <taxon>Lulworthiales</taxon>
        <taxon>Lulworthiaceae</taxon>
        <taxon>Zalerion</taxon>
    </lineage>
</organism>
<name>A0AAD5RS75_9PEZI</name>